<dbReference type="InterPro" id="IPR026256">
    <property type="entry name" value="TfoX-like_gammaprotbact"/>
</dbReference>
<name>A0ABV6H032_9PAST</name>
<feature type="domain" description="TfoX C-terminal" evidence="2">
    <location>
        <begin position="117"/>
        <end position="191"/>
    </location>
</feature>
<evidence type="ECO:0000313" key="3">
    <source>
        <dbReference type="EMBL" id="MFC0308974.1"/>
    </source>
</evidence>
<dbReference type="InterPro" id="IPR007076">
    <property type="entry name" value="TfoX_N"/>
</dbReference>
<evidence type="ECO:0000259" key="2">
    <source>
        <dbReference type="Pfam" id="PF04994"/>
    </source>
</evidence>
<dbReference type="PIRSF" id="PIRSF028788">
    <property type="entry name" value="TfoX_Sxy"/>
    <property type="match status" value="1"/>
</dbReference>
<feature type="domain" description="TfoX N-terminal" evidence="1">
    <location>
        <begin position="19"/>
        <end position="104"/>
    </location>
</feature>
<dbReference type="Gene3D" id="1.10.150.20">
    <property type="entry name" value="5' to 3' exonuclease, C-terminal subdomain"/>
    <property type="match status" value="1"/>
</dbReference>
<reference evidence="3 4" key="1">
    <citation type="submission" date="2024-09" db="EMBL/GenBank/DDBJ databases">
        <authorList>
            <person name="Sun Q."/>
            <person name="Mori K."/>
        </authorList>
    </citation>
    <scope>NUCLEOTIDE SEQUENCE [LARGE SCALE GENOMIC DNA]</scope>
    <source>
        <strain evidence="3 4">CCM 7539</strain>
    </source>
</reference>
<dbReference type="EMBL" id="JBHLWB010000004">
    <property type="protein sequence ID" value="MFC0308974.1"/>
    <property type="molecule type" value="Genomic_DNA"/>
</dbReference>
<dbReference type="RefSeq" id="WP_382369993.1">
    <property type="nucleotide sequence ID" value="NZ_JBHLWB010000004.1"/>
</dbReference>
<dbReference type="Gene3D" id="3.30.1460.30">
    <property type="entry name" value="YgaC/TfoX-N like chaperone"/>
    <property type="match status" value="1"/>
</dbReference>
<keyword evidence="4" id="KW-1185">Reference proteome</keyword>
<dbReference type="Proteomes" id="UP001589767">
    <property type="component" value="Unassembled WGS sequence"/>
</dbReference>
<dbReference type="PANTHER" id="PTHR36121">
    <property type="entry name" value="PROTEIN SXY"/>
    <property type="match status" value="1"/>
</dbReference>
<protein>
    <submittedName>
        <fullName evidence="3">TfoX/Sxy family DNA transformation protein</fullName>
    </submittedName>
</protein>
<proteinExistence type="predicted"/>
<dbReference type="Pfam" id="PF04994">
    <property type="entry name" value="TfoX_C"/>
    <property type="match status" value="1"/>
</dbReference>
<sequence>MQKFTQTEINTAVIREKLEQLIGSVTAKSLFYGYGLFKNNCMFGIYQKHFFYIRATGALAKLLLQKGAIPNPYTTPSNQYFYLPDEIINNDDEFRLYLNLSIEQVKQEKQKLIKKRKNQIRDLPNLSIKHERLLAKIGVKNVKEFKKRGPEKIFVELKDMILIESLDLYWKLIGAFYLKHESLLSKSEKEERLKLLNLLLIQAGYPEEPNQ</sequence>
<dbReference type="InterPro" id="IPR007077">
    <property type="entry name" value="TfoX_C"/>
</dbReference>
<dbReference type="PANTHER" id="PTHR36121:SF1">
    <property type="entry name" value="PROTEIN SXY"/>
    <property type="match status" value="1"/>
</dbReference>
<comment type="caution">
    <text evidence="3">The sequence shown here is derived from an EMBL/GenBank/DDBJ whole genome shotgun (WGS) entry which is preliminary data.</text>
</comment>
<organism evidence="3 4">
    <name type="scientific">Gallibacterium trehalosifermentans</name>
    <dbReference type="NCBI Taxonomy" id="516935"/>
    <lineage>
        <taxon>Bacteria</taxon>
        <taxon>Pseudomonadati</taxon>
        <taxon>Pseudomonadota</taxon>
        <taxon>Gammaproteobacteria</taxon>
        <taxon>Pasteurellales</taxon>
        <taxon>Pasteurellaceae</taxon>
        <taxon>Gallibacterium</taxon>
    </lineage>
</organism>
<dbReference type="Pfam" id="PF04993">
    <property type="entry name" value="TfoX_N"/>
    <property type="match status" value="1"/>
</dbReference>
<gene>
    <name evidence="3" type="ORF">ACFFHK_04525</name>
</gene>
<dbReference type="InterPro" id="IPR047525">
    <property type="entry name" value="TfoX-like"/>
</dbReference>
<accession>A0ABV6H032</accession>
<evidence type="ECO:0000313" key="4">
    <source>
        <dbReference type="Proteomes" id="UP001589767"/>
    </source>
</evidence>
<dbReference type="SUPFAM" id="SSF159894">
    <property type="entry name" value="YgaC/TfoX-N like"/>
    <property type="match status" value="1"/>
</dbReference>
<evidence type="ECO:0000259" key="1">
    <source>
        <dbReference type="Pfam" id="PF04993"/>
    </source>
</evidence>